<accession>A0A9N9HB92</accession>
<feature type="non-terminal residue" evidence="1">
    <location>
        <position position="1"/>
    </location>
</feature>
<organism evidence="1 2">
    <name type="scientific">Funneliformis caledonium</name>
    <dbReference type="NCBI Taxonomy" id="1117310"/>
    <lineage>
        <taxon>Eukaryota</taxon>
        <taxon>Fungi</taxon>
        <taxon>Fungi incertae sedis</taxon>
        <taxon>Mucoromycota</taxon>
        <taxon>Glomeromycotina</taxon>
        <taxon>Glomeromycetes</taxon>
        <taxon>Glomerales</taxon>
        <taxon>Glomeraceae</taxon>
        <taxon>Funneliformis</taxon>
    </lineage>
</organism>
<dbReference type="InterPro" id="IPR011990">
    <property type="entry name" value="TPR-like_helical_dom_sf"/>
</dbReference>
<dbReference type="Proteomes" id="UP000789570">
    <property type="component" value="Unassembled WGS sequence"/>
</dbReference>
<reference evidence="1" key="1">
    <citation type="submission" date="2021-06" db="EMBL/GenBank/DDBJ databases">
        <authorList>
            <person name="Kallberg Y."/>
            <person name="Tangrot J."/>
            <person name="Rosling A."/>
        </authorList>
    </citation>
    <scope>NUCLEOTIDE SEQUENCE</scope>
    <source>
        <strain evidence="1">UK204</strain>
    </source>
</reference>
<keyword evidence="2" id="KW-1185">Reference proteome</keyword>
<protein>
    <submittedName>
        <fullName evidence="1">15830_t:CDS:1</fullName>
    </submittedName>
</protein>
<comment type="caution">
    <text evidence="1">The sequence shown here is derived from an EMBL/GenBank/DDBJ whole genome shotgun (WGS) entry which is preliminary data.</text>
</comment>
<dbReference type="EMBL" id="CAJVPQ010005008">
    <property type="protein sequence ID" value="CAG8662391.1"/>
    <property type="molecule type" value="Genomic_DNA"/>
</dbReference>
<dbReference type="AlphaFoldDB" id="A0A9N9HB92"/>
<proteinExistence type="predicted"/>
<name>A0A9N9HB92_9GLOM</name>
<dbReference type="OrthoDB" id="2384430at2759"/>
<gene>
    <name evidence="1" type="ORF">FCALED_LOCUS11606</name>
</gene>
<evidence type="ECO:0000313" key="1">
    <source>
        <dbReference type="EMBL" id="CAG8662391.1"/>
    </source>
</evidence>
<evidence type="ECO:0000313" key="2">
    <source>
        <dbReference type="Proteomes" id="UP000789570"/>
    </source>
</evidence>
<sequence>LKFVKLKCNMSIFIEYLAKAADNNNCITQYNVGDLYINGKLSVTKNVSLGMKYLKLATSASYSRAIELLQHFEIIIFLRKTNKIYEAFQYIALVDKLKLH</sequence>
<dbReference type="Gene3D" id="1.25.40.10">
    <property type="entry name" value="Tetratricopeptide repeat domain"/>
    <property type="match status" value="1"/>
</dbReference>
<dbReference type="SUPFAM" id="SSF81901">
    <property type="entry name" value="HCP-like"/>
    <property type="match status" value="1"/>
</dbReference>